<feature type="signal peptide" evidence="1">
    <location>
        <begin position="1"/>
        <end position="19"/>
    </location>
</feature>
<sequence>MRLLLSLLLPLFHSSSLLSSSVPVVLSKSETTVLAMFTGDSRCVLSFASTAHCFFFTGLCLLRLRSVRTSFPLDISTCLLLGNFRRHLSSIPPQVQLPSITSVVLNTGSRGAPHIIRSLDPVLCRSVSLCPLRIYFTSTAAGLMDDSHEISPLGVFSARATSITPSPFIPPSPEPPPCPLTGTSSFLHRRCSRVIAVILVRRRPSVLARVMGPYRFIIGLASPTLFKGPHLNLKAAVSQPTSMWGGLILLFNPLKDFSGFTVFFTETLHTFQYSSCLKSILSPQLPVDSPGPSKPSLSLLLFIEERDVSPSSMRSNFPSDLVWRSLFISIAFLLFCGAVCSGPEDATDFVSTIFRGADWMSTSHYKVTISQASDSAMNLASTHLSFALNSLSHYFRGLSISMVYALLPFVCRVCLNSYLNCRPDV</sequence>
<dbReference type="Proteomes" id="UP001295469">
    <property type="component" value="Chromosome C04"/>
</dbReference>
<gene>
    <name evidence="2" type="ORF">DARMORV10_C04P72720.1</name>
</gene>
<accession>A0A816JYJ1</accession>
<dbReference type="AlphaFoldDB" id="A0A816JYJ1"/>
<proteinExistence type="predicted"/>
<evidence type="ECO:0000256" key="1">
    <source>
        <dbReference type="SAM" id="SignalP"/>
    </source>
</evidence>
<reference evidence="2" key="1">
    <citation type="submission" date="2021-01" db="EMBL/GenBank/DDBJ databases">
        <authorList>
            <consortium name="Genoscope - CEA"/>
            <person name="William W."/>
        </authorList>
    </citation>
    <scope>NUCLEOTIDE SEQUENCE</scope>
</reference>
<evidence type="ECO:0000313" key="2">
    <source>
        <dbReference type="EMBL" id="CAF1874447.1"/>
    </source>
</evidence>
<organism evidence="2">
    <name type="scientific">Brassica napus</name>
    <name type="common">Rape</name>
    <dbReference type="NCBI Taxonomy" id="3708"/>
    <lineage>
        <taxon>Eukaryota</taxon>
        <taxon>Viridiplantae</taxon>
        <taxon>Streptophyta</taxon>
        <taxon>Embryophyta</taxon>
        <taxon>Tracheophyta</taxon>
        <taxon>Spermatophyta</taxon>
        <taxon>Magnoliopsida</taxon>
        <taxon>eudicotyledons</taxon>
        <taxon>Gunneridae</taxon>
        <taxon>Pentapetalae</taxon>
        <taxon>rosids</taxon>
        <taxon>malvids</taxon>
        <taxon>Brassicales</taxon>
        <taxon>Brassicaceae</taxon>
        <taxon>Brassiceae</taxon>
        <taxon>Brassica</taxon>
    </lineage>
</organism>
<keyword evidence="1" id="KW-0732">Signal</keyword>
<protein>
    <submittedName>
        <fullName evidence="2">(rape) hypothetical protein</fullName>
    </submittedName>
</protein>
<feature type="chain" id="PRO_5032983092" evidence="1">
    <location>
        <begin position="20"/>
        <end position="425"/>
    </location>
</feature>
<dbReference type="EMBL" id="HG994368">
    <property type="protein sequence ID" value="CAF1874447.1"/>
    <property type="molecule type" value="Genomic_DNA"/>
</dbReference>
<name>A0A816JYJ1_BRANA</name>